<accession>A0A923KL80</accession>
<evidence type="ECO:0000313" key="2">
    <source>
        <dbReference type="EMBL" id="MBC3881550.1"/>
    </source>
</evidence>
<evidence type="ECO:0000256" key="1">
    <source>
        <dbReference type="SAM" id="MobiDB-lite"/>
    </source>
</evidence>
<comment type="caution">
    <text evidence="2">The sequence shown here is derived from an EMBL/GenBank/DDBJ whole genome shotgun (WGS) entry which is preliminary data.</text>
</comment>
<keyword evidence="3" id="KW-1185">Reference proteome</keyword>
<name>A0A923KL80_9BURK</name>
<protein>
    <submittedName>
        <fullName evidence="2">Uncharacterized protein</fullName>
    </submittedName>
</protein>
<dbReference type="AlphaFoldDB" id="A0A923KL80"/>
<feature type="region of interest" description="Disordered" evidence="1">
    <location>
        <begin position="87"/>
        <end position="108"/>
    </location>
</feature>
<dbReference type="EMBL" id="JACOFZ010000002">
    <property type="protein sequence ID" value="MBC3881550.1"/>
    <property type="molecule type" value="Genomic_DNA"/>
</dbReference>
<gene>
    <name evidence="2" type="ORF">H8K36_09220</name>
</gene>
<dbReference type="Proteomes" id="UP000627446">
    <property type="component" value="Unassembled WGS sequence"/>
</dbReference>
<sequence length="108" mass="12062">MQEKLQFSDGTTISITDGQLHCEDGPALETSDGTSYYFYDGQLHRENGPAICSPDPEQCHWYIHGIRVPSKERTQILVRELRQKFLGADSGSHGSTGSATNQPRKPKR</sequence>
<evidence type="ECO:0000313" key="3">
    <source>
        <dbReference type="Proteomes" id="UP000627446"/>
    </source>
</evidence>
<organism evidence="2 3">
    <name type="scientific">Undibacterium nitidum</name>
    <dbReference type="NCBI Taxonomy" id="2762298"/>
    <lineage>
        <taxon>Bacteria</taxon>
        <taxon>Pseudomonadati</taxon>
        <taxon>Pseudomonadota</taxon>
        <taxon>Betaproteobacteria</taxon>
        <taxon>Burkholderiales</taxon>
        <taxon>Oxalobacteraceae</taxon>
        <taxon>Undibacterium</taxon>
    </lineage>
</organism>
<feature type="compositionally biased region" description="Polar residues" evidence="1">
    <location>
        <begin position="92"/>
        <end position="108"/>
    </location>
</feature>
<dbReference type="RefSeq" id="WP_186915951.1">
    <property type="nucleotide sequence ID" value="NZ_JACOFZ010000002.1"/>
</dbReference>
<proteinExistence type="predicted"/>
<reference evidence="2" key="1">
    <citation type="submission" date="2020-08" db="EMBL/GenBank/DDBJ databases">
        <title>Novel species isolated from subtropical streams in China.</title>
        <authorList>
            <person name="Lu H."/>
        </authorList>
    </citation>
    <scope>NUCLEOTIDE SEQUENCE</scope>
    <source>
        <strain evidence="2">LX22W</strain>
    </source>
</reference>